<dbReference type="RefSeq" id="WP_327099097.1">
    <property type="nucleotide sequence ID" value="NZ_CP109149.1"/>
</dbReference>
<evidence type="ECO:0000259" key="9">
    <source>
        <dbReference type="PROSITE" id="PS51379"/>
    </source>
</evidence>
<keyword evidence="11" id="KW-1185">Reference proteome</keyword>
<accession>A0ABZ1YRF8</accession>
<name>A0ABZ1YRF8_9NOCA</name>
<feature type="domain" description="4Fe-4S ferredoxin-type" evidence="9">
    <location>
        <begin position="1"/>
        <end position="29"/>
    </location>
</feature>
<dbReference type="PRINTS" id="PR00352">
    <property type="entry name" value="3FE4SFRDOXIN"/>
</dbReference>
<gene>
    <name evidence="10" type="ORF">OG563_43305</name>
</gene>
<dbReference type="InterPro" id="IPR017896">
    <property type="entry name" value="4Fe4S_Fe-S-bd"/>
</dbReference>
<keyword evidence="3 8" id="KW-0479">Metal-binding</keyword>
<dbReference type="PROSITE" id="PS51379">
    <property type="entry name" value="4FE4S_FER_2"/>
    <property type="match status" value="1"/>
</dbReference>
<proteinExistence type="predicted"/>
<dbReference type="Gene3D" id="3.30.70.20">
    <property type="match status" value="1"/>
</dbReference>
<evidence type="ECO:0000256" key="5">
    <source>
        <dbReference type="ARBA" id="ARBA00023004"/>
    </source>
</evidence>
<dbReference type="PANTHER" id="PTHR36923:SF3">
    <property type="entry name" value="FERREDOXIN"/>
    <property type="match status" value="1"/>
</dbReference>
<dbReference type="EMBL" id="CP109441">
    <property type="protein sequence ID" value="WUV45839.1"/>
    <property type="molecule type" value="Genomic_DNA"/>
</dbReference>
<evidence type="ECO:0000256" key="1">
    <source>
        <dbReference type="ARBA" id="ARBA00001927"/>
    </source>
</evidence>
<keyword evidence="5 8" id="KW-0408">Iron</keyword>
<keyword evidence="6 8" id="KW-0411">Iron-sulfur</keyword>
<protein>
    <recommendedName>
        <fullName evidence="8">Ferredoxin</fullName>
    </recommendedName>
</protein>
<dbReference type="PANTHER" id="PTHR36923">
    <property type="entry name" value="FERREDOXIN"/>
    <property type="match status" value="1"/>
</dbReference>
<evidence type="ECO:0000313" key="11">
    <source>
        <dbReference type="Proteomes" id="UP001432062"/>
    </source>
</evidence>
<reference evidence="10" key="1">
    <citation type="submission" date="2022-10" db="EMBL/GenBank/DDBJ databases">
        <title>The complete genomes of actinobacterial strains from the NBC collection.</title>
        <authorList>
            <person name="Joergensen T.S."/>
            <person name="Alvarez Arevalo M."/>
            <person name="Sterndorff E.B."/>
            <person name="Faurdal D."/>
            <person name="Vuksanovic O."/>
            <person name="Mourched A.-S."/>
            <person name="Charusanti P."/>
            <person name="Shaw S."/>
            <person name="Blin K."/>
            <person name="Weber T."/>
        </authorList>
    </citation>
    <scope>NUCLEOTIDE SEQUENCE</scope>
    <source>
        <strain evidence="10">NBC_01482</strain>
    </source>
</reference>
<evidence type="ECO:0000256" key="6">
    <source>
        <dbReference type="ARBA" id="ARBA00023014"/>
    </source>
</evidence>
<dbReference type="Pfam" id="PF13459">
    <property type="entry name" value="Fer4_15"/>
    <property type="match status" value="1"/>
</dbReference>
<dbReference type="Proteomes" id="UP001432062">
    <property type="component" value="Chromosome"/>
</dbReference>
<evidence type="ECO:0000256" key="4">
    <source>
        <dbReference type="ARBA" id="ARBA00022982"/>
    </source>
</evidence>
<dbReference type="SUPFAM" id="SSF54862">
    <property type="entry name" value="4Fe-4S ferredoxins"/>
    <property type="match status" value="1"/>
</dbReference>
<comment type="cofactor">
    <cofactor evidence="1">
        <name>[3Fe-4S] cluster</name>
        <dbReference type="ChEBI" id="CHEBI:21137"/>
    </cofactor>
</comment>
<keyword evidence="7" id="KW-0003">3Fe-4S</keyword>
<evidence type="ECO:0000256" key="2">
    <source>
        <dbReference type="ARBA" id="ARBA00022448"/>
    </source>
</evidence>
<keyword evidence="2 8" id="KW-0813">Transport</keyword>
<keyword evidence="4 8" id="KW-0249">Electron transport</keyword>
<evidence type="ECO:0000256" key="7">
    <source>
        <dbReference type="ARBA" id="ARBA00023291"/>
    </source>
</evidence>
<dbReference type="InterPro" id="IPR051269">
    <property type="entry name" value="Fe-S_cluster_ET"/>
</dbReference>
<evidence type="ECO:0000256" key="3">
    <source>
        <dbReference type="ARBA" id="ARBA00022723"/>
    </source>
</evidence>
<organism evidence="10 11">
    <name type="scientific">Nocardia vinacea</name>
    <dbReference type="NCBI Taxonomy" id="96468"/>
    <lineage>
        <taxon>Bacteria</taxon>
        <taxon>Bacillati</taxon>
        <taxon>Actinomycetota</taxon>
        <taxon>Actinomycetes</taxon>
        <taxon>Mycobacteriales</taxon>
        <taxon>Nocardiaceae</taxon>
        <taxon>Nocardia</taxon>
    </lineage>
</organism>
<sequence length="62" mass="6701">MKVFVDSDRCRGHGVCVGLCPQVFVLNDDGYAQVQMSDIPDEFSEAVESAVQACPEHAIEAS</sequence>
<evidence type="ECO:0000256" key="8">
    <source>
        <dbReference type="RuleBase" id="RU368020"/>
    </source>
</evidence>
<comment type="function">
    <text evidence="8">Ferredoxins are iron-sulfur proteins that transfer electrons in a wide variety of metabolic reactions.</text>
</comment>
<evidence type="ECO:0000313" key="10">
    <source>
        <dbReference type="EMBL" id="WUV45839.1"/>
    </source>
</evidence>
<dbReference type="InterPro" id="IPR001080">
    <property type="entry name" value="3Fe4S_ferredoxin"/>
</dbReference>